<feature type="region of interest" description="Disordered" evidence="1">
    <location>
        <begin position="92"/>
        <end position="136"/>
    </location>
</feature>
<evidence type="ECO:0000256" key="2">
    <source>
        <dbReference type="SAM" id="SignalP"/>
    </source>
</evidence>
<evidence type="ECO:0000313" key="3">
    <source>
        <dbReference type="EMBL" id="KAJ1370777.1"/>
    </source>
</evidence>
<keyword evidence="2" id="KW-0732">Signal</keyword>
<name>A0AAD5WHT4_PARTN</name>
<accession>A0AAD5WHT4</accession>
<evidence type="ECO:0000313" key="4">
    <source>
        <dbReference type="Proteomes" id="UP001196413"/>
    </source>
</evidence>
<dbReference type="AlphaFoldDB" id="A0AAD5WHT4"/>
<feature type="chain" id="PRO_5042190052" evidence="2">
    <location>
        <begin position="19"/>
        <end position="136"/>
    </location>
</feature>
<comment type="caution">
    <text evidence="3">The sequence shown here is derived from an EMBL/GenBank/DDBJ whole genome shotgun (WGS) entry which is preliminary data.</text>
</comment>
<gene>
    <name evidence="3" type="ORF">KIN20_032584</name>
</gene>
<sequence>MRLLGVYVLFFFLAVVSTQFISPNNDNDDIAPRSGSEQLLRMKRQWGGGWGRPYGGGYGRGYGGGYGRGYGGGYGRGFGGFGGPFGESSYSEPIPLGMSSNVLNQNGEREETNGRARTTKKTGHSNDSEYSPYSVL</sequence>
<keyword evidence="4" id="KW-1185">Reference proteome</keyword>
<organism evidence="3 4">
    <name type="scientific">Parelaphostrongylus tenuis</name>
    <name type="common">Meningeal worm</name>
    <dbReference type="NCBI Taxonomy" id="148309"/>
    <lineage>
        <taxon>Eukaryota</taxon>
        <taxon>Metazoa</taxon>
        <taxon>Ecdysozoa</taxon>
        <taxon>Nematoda</taxon>
        <taxon>Chromadorea</taxon>
        <taxon>Rhabditida</taxon>
        <taxon>Rhabditina</taxon>
        <taxon>Rhabditomorpha</taxon>
        <taxon>Strongyloidea</taxon>
        <taxon>Metastrongylidae</taxon>
        <taxon>Parelaphostrongylus</taxon>
    </lineage>
</organism>
<protein>
    <submittedName>
        <fullName evidence="3">Uncharacterized protein</fullName>
    </submittedName>
</protein>
<dbReference type="Proteomes" id="UP001196413">
    <property type="component" value="Unassembled WGS sequence"/>
</dbReference>
<reference evidence="3" key="1">
    <citation type="submission" date="2021-06" db="EMBL/GenBank/DDBJ databases">
        <title>Parelaphostrongylus tenuis whole genome reference sequence.</title>
        <authorList>
            <person name="Garwood T.J."/>
            <person name="Larsen P.A."/>
            <person name="Fountain-Jones N.M."/>
            <person name="Garbe J.R."/>
            <person name="Macchietto M.G."/>
            <person name="Kania S.A."/>
            <person name="Gerhold R.W."/>
            <person name="Richards J.E."/>
            <person name="Wolf T.M."/>
        </authorList>
    </citation>
    <scope>NUCLEOTIDE SEQUENCE</scope>
    <source>
        <strain evidence="3">MNPRO001-30</strain>
        <tissue evidence="3">Meninges</tissue>
    </source>
</reference>
<evidence type="ECO:0000256" key="1">
    <source>
        <dbReference type="SAM" id="MobiDB-lite"/>
    </source>
</evidence>
<feature type="signal peptide" evidence="2">
    <location>
        <begin position="1"/>
        <end position="18"/>
    </location>
</feature>
<proteinExistence type="predicted"/>
<dbReference type="EMBL" id="JAHQIW010006855">
    <property type="protein sequence ID" value="KAJ1370777.1"/>
    <property type="molecule type" value="Genomic_DNA"/>
</dbReference>